<evidence type="ECO:0000256" key="4">
    <source>
        <dbReference type="ARBA" id="ARBA00004906"/>
    </source>
</evidence>
<keyword evidence="9" id="KW-0833">Ubl conjugation pathway</keyword>
<dbReference type="GO" id="GO:0006511">
    <property type="term" value="P:ubiquitin-dependent protein catabolic process"/>
    <property type="evidence" value="ECO:0007669"/>
    <property type="project" value="InterPro"/>
</dbReference>
<dbReference type="FunFam" id="3.30.40.10:FF:000055">
    <property type="entry name" value="Ubiquitin conjugation factor e4 a"/>
    <property type="match status" value="1"/>
</dbReference>
<comment type="caution">
    <text evidence="13">The sequence shown here is derived from an EMBL/GenBank/DDBJ whole genome shotgun (WGS) entry which is preliminary data.</text>
</comment>
<accession>A0A9Q0QUX7</accession>
<dbReference type="GO" id="GO:0034450">
    <property type="term" value="F:ubiquitin-ubiquitin ligase activity"/>
    <property type="evidence" value="ECO:0007669"/>
    <property type="project" value="InterPro"/>
</dbReference>
<evidence type="ECO:0000256" key="5">
    <source>
        <dbReference type="ARBA" id="ARBA00007434"/>
    </source>
</evidence>
<evidence type="ECO:0000256" key="9">
    <source>
        <dbReference type="ARBA" id="ARBA00022786"/>
    </source>
</evidence>
<gene>
    <name evidence="13" type="ORF">NE237_005909</name>
</gene>
<evidence type="ECO:0000313" key="14">
    <source>
        <dbReference type="Proteomes" id="UP001141806"/>
    </source>
</evidence>
<dbReference type="AlphaFoldDB" id="A0A9Q0QUX7"/>
<dbReference type="InterPro" id="IPR013083">
    <property type="entry name" value="Znf_RING/FYVE/PHD"/>
</dbReference>
<comment type="similarity">
    <text evidence="5">Belongs to the ubiquitin conjugation factor E4 family.</text>
</comment>
<dbReference type="OrthoDB" id="20295at2759"/>
<evidence type="ECO:0000256" key="2">
    <source>
        <dbReference type="ARBA" id="ARBA00004123"/>
    </source>
</evidence>
<evidence type="ECO:0000259" key="12">
    <source>
        <dbReference type="PROSITE" id="PS51698"/>
    </source>
</evidence>
<dbReference type="PROSITE" id="PS51698">
    <property type="entry name" value="U_BOX"/>
    <property type="match status" value="1"/>
</dbReference>
<evidence type="ECO:0000256" key="10">
    <source>
        <dbReference type="ARBA" id="ARBA00023242"/>
    </source>
</evidence>
<comment type="subcellular location">
    <subcellularLocation>
        <location evidence="3">Cytoplasm</location>
    </subcellularLocation>
    <subcellularLocation>
        <location evidence="2">Nucleus</location>
    </subcellularLocation>
</comment>
<evidence type="ECO:0000256" key="11">
    <source>
        <dbReference type="SAM" id="Coils"/>
    </source>
</evidence>
<evidence type="ECO:0000313" key="13">
    <source>
        <dbReference type="EMBL" id="KAJ4972735.1"/>
    </source>
</evidence>
<keyword evidence="14" id="KW-1185">Reference proteome</keyword>
<comment type="pathway">
    <text evidence="4">Protein modification; protein ubiquitination.</text>
</comment>
<dbReference type="InterPro" id="IPR019474">
    <property type="entry name" value="Ub_conjug_fac_E4_core"/>
</dbReference>
<evidence type="ECO:0000256" key="8">
    <source>
        <dbReference type="ARBA" id="ARBA00022679"/>
    </source>
</evidence>
<proteinExistence type="inferred from homology"/>
<evidence type="ECO:0000256" key="7">
    <source>
        <dbReference type="ARBA" id="ARBA00022490"/>
    </source>
</evidence>
<comment type="catalytic activity">
    <reaction evidence="1">
        <text>S-ubiquitinyl-[E2 ubiquitin-conjugating enzyme]-L-cysteine + [acceptor protein]-L-lysine = [E2 ubiquitin-conjugating enzyme]-L-cysteine + N(6)-ubiquitinyl-[acceptor protein]-L-lysine.</text>
        <dbReference type="EC" id="2.3.2.27"/>
    </reaction>
</comment>
<dbReference type="SUPFAM" id="SSF57850">
    <property type="entry name" value="RING/U-box"/>
    <property type="match status" value="1"/>
</dbReference>
<dbReference type="GO" id="GO:0005737">
    <property type="term" value="C:cytoplasm"/>
    <property type="evidence" value="ECO:0007669"/>
    <property type="project" value="UniProtKB-SubCell"/>
</dbReference>
<protein>
    <recommendedName>
        <fullName evidence="6">RING-type E3 ubiquitin transferase</fullName>
        <ecNumber evidence="6">2.3.2.27</ecNumber>
    </recommendedName>
</protein>
<keyword evidence="8" id="KW-0808">Transferase</keyword>
<dbReference type="PANTHER" id="PTHR13931">
    <property type="entry name" value="UBIQUITINATION FACTOR E4"/>
    <property type="match status" value="1"/>
</dbReference>
<dbReference type="InterPro" id="IPR045132">
    <property type="entry name" value="UBE4"/>
</dbReference>
<dbReference type="Proteomes" id="UP001141806">
    <property type="component" value="Unassembled WGS sequence"/>
</dbReference>
<keyword evidence="10" id="KW-0539">Nucleus</keyword>
<feature type="coiled-coil region" evidence="11">
    <location>
        <begin position="516"/>
        <end position="543"/>
    </location>
</feature>
<name>A0A9Q0QUX7_9MAGN</name>
<feature type="domain" description="U-box" evidence="12">
    <location>
        <begin position="937"/>
        <end position="1011"/>
    </location>
</feature>
<keyword evidence="11" id="KW-0175">Coiled coil</keyword>
<reference evidence="13" key="1">
    <citation type="journal article" date="2023" name="Plant J.">
        <title>The genome of the king protea, Protea cynaroides.</title>
        <authorList>
            <person name="Chang J."/>
            <person name="Duong T.A."/>
            <person name="Schoeman C."/>
            <person name="Ma X."/>
            <person name="Roodt D."/>
            <person name="Barker N."/>
            <person name="Li Z."/>
            <person name="Van de Peer Y."/>
            <person name="Mizrachi E."/>
        </authorList>
    </citation>
    <scope>NUCLEOTIDE SEQUENCE</scope>
    <source>
        <tissue evidence="13">Young leaves</tissue>
    </source>
</reference>
<dbReference type="GO" id="GO:0036503">
    <property type="term" value="P:ERAD pathway"/>
    <property type="evidence" value="ECO:0007669"/>
    <property type="project" value="InterPro"/>
</dbReference>
<dbReference type="SMART" id="SM00504">
    <property type="entry name" value="Ubox"/>
    <property type="match status" value="1"/>
</dbReference>
<dbReference type="GO" id="GO:0000151">
    <property type="term" value="C:ubiquitin ligase complex"/>
    <property type="evidence" value="ECO:0007669"/>
    <property type="project" value="InterPro"/>
</dbReference>
<dbReference type="EC" id="2.3.2.27" evidence="6"/>
<dbReference type="InterPro" id="IPR003613">
    <property type="entry name" value="Ubox_domain"/>
</dbReference>
<dbReference type="Pfam" id="PF10408">
    <property type="entry name" value="Ufd2P_core"/>
    <property type="match status" value="1"/>
</dbReference>
<sequence length="1037" mass="117558">MATQKPKRSPVEVEDIILRKIFLVSLVDFMEDDSRIVYLEMTAAEILSEGKSLLLSRDLMERVLIDRLSGQFPSAEPPFTYLVGCYRRAHEEGKKIASMKDKTLRSEMESVVRQSKKLAVSYCRIHLGNPDMFSNGENNPPHKTTTSPLLPLIFSEVSSSIDGFGVGSSGLSSPPGFLEEFFRDTDYDSLEPILKGLYEDLRGSVLKVSALGNFQQPLRALLMLVSFPNGAKALVNHPWWAPKGTYVNGRVIEMTSILGPFFHVSALPDQTIFKSEPDVGQQCFSEASTRRPADLLSSFTTIKTVMNNLYDGLGEVLLALLKNTDTRENVLEYIAEVINKNSSRAHIQVDPLSCASSGMFVTLSAVMLRLCEPFLDASMTKRDKIDSKYVFHDKRLDLRSLTALHASSEEVTAWINKDNPSDKKSDDENRIFQSQEATSSGSNSSGSSLLSNARPMSSCGAKPKYSFICECFFMTARVLNLGLLKAFSDFKHLVQDLSRCEDTLSTLKAMQGQAASPQLELDIARLEKEIDSYTQEKLCYEAQILRDGALLQRALSFYRLMVVWLVDLLGGFKMPLPSSCPMEFACMPEHFVEDAMELLIFASRIPKALDGVLLDDFMNFIIMFMGSPNFIRNPYLRAKMVEVLNCWMPSRSGSSVTTSLFEGHTLSLEYLVRNLLKLYVDIEFTGSHTQFYDKFNIRHNIAELLEYLWQVPSHRNAWRQIAREEEKGVYLNFLNFLINDSIYLLDESLNKILELKELEAEMSNTTEWERRPTQERQERTRLFHSQENIIRIDMKLANEDVGMLEFTSEQITAPFLLPEMVDRVASMLNYFLLQLVGPQRRALSLKDPEKYEFRPKQLLKQIVHIYIHLARGDKEKIFPAAISRDGRSYNEQLFTAAADVLRKIGEGGRVIQEFAELGEKAKSAASEAMDAEAALGEIPDEFLDPIQYTLMKDPVILPSSRITVDRPVIQRHLLSDTTDPFNRSHLTQDMLIADVELKARIEEFIRSRELKKHGEGVSMQSTKTTMQTVNEKMTLID</sequence>
<evidence type="ECO:0000256" key="3">
    <source>
        <dbReference type="ARBA" id="ARBA00004496"/>
    </source>
</evidence>
<keyword evidence="7" id="KW-0963">Cytoplasm</keyword>
<dbReference type="GO" id="GO:0005634">
    <property type="term" value="C:nucleus"/>
    <property type="evidence" value="ECO:0007669"/>
    <property type="project" value="UniProtKB-SubCell"/>
</dbReference>
<dbReference type="EMBL" id="JAMYWD010000004">
    <property type="protein sequence ID" value="KAJ4972735.1"/>
    <property type="molecule type" value="Genomic_DNA"/>
</dbReference>
<dbReference type="GO" id="GO:0000209">
    <property type="term" value="P:protein polyubiquitination"/>
    <property type="evidence" value="ECO:0007669"/>
    <property type="project" value="TreeGrafter"/>
</dbReference>
<dbReference type="CDD" id="cd16657">
    <property type="entry name" value="RING-Ubox_UBE4A"/>
    <property type="match status" value="1"/>
</dbReference>
<evidence type="ECO:0000256" key="6">
    <source>
        <dbReference type="ARBA" id="ARBA00012483"/>
    </source>
</evidence>
<evidence type="ECO:0000256" key="1">
    <source>
        <dbReference type="ARBA" id="ARBA00000900"/>
    </source>
</evidence>
<dbReference type="Pfam" id="PF04564">
    <property type="entry name" value="U-box"/>
    <property type="match status" value="1"/>
</dbReference>
<dbReference type="Gene3D" id="3.30.40.10">
    <property type="entry name" value="Zinc/RING finger domain, C3HC4 (zinc finger)"/>
    <property type="match status" value="1"/>
</dbReference>
<organism evidence="13 14">
    <name type="scientific">Protea cynaroides</name>
    <dbReference type="NCBI Taxonomy" id="273540"/>
    <lineage>
        <taxon>Eukaryota</taxon>
        <taxon>Viridiplantae</taxon>
        <taxon>Streptophyta</taxon>
        <taxon>Embryophyta</taxon>
        <taxon>Tracheophyta</taxon>
        <taxon>Spermatophyta</taxon>
        <taxon>Magnoliopsida</taxon>
        <taxon>Proteales</taxon>
        <taxon>Proteaceae</taxon>
        <taxon>Protea</taxon>
    </lineage>
</organism>
<dbReference type="PANTHER" id="PTHR13931:SF2">
    <property type="entry name" value="UBIQUITIN CONJUGATION FACTOR E4 B"/>
    <property type="match status" value="1"/>
</dbReference>